<dbReference type="Proteomes" id="UP000246073">
    <property type="component" value="Unassembled WGS sequence"/>
</dbReference>
<name>A0A2P9HBE7_9HYPH</name>
<dbReference type="EMBL" id="OOFM01000001">
    <property type="protein sequence ID" value="SPL61365.1"/>
    <property type="molecule type" value="Genomic_DNA"/>
</dbReference>
<dbReference type="AlphaFoldDB" id="A0A2P9HBE7"/>
<proteinExistence type="predicted"/>
<evidence type="ECO:0000313" key="2">
    <source>
        <dbReference type="Proteomes" id="UP000246073"/>
    </source>
</evidence>
<sequence length="45" mass="5084">MIGASLPIGPRYQATFIYRPDAQHAIYNVVYEVHSAVVDTEFDID</sequence>
<protein>
    <submittedName>
        <fullName evidence="1">Uncharacterized protein</fullName>
    </submittedName>
</protein>
<reference evidence="2" key="1">
    <citation type="submission" date="2017-12" db="EMBL/GenBank/DDBJ databases">
        <authorList>
            <person name="Diaz M."/>
        </authorList>
    </citation>
    <scope>NUCLEOTIDE SEQUENCE [LARGE SCALE GENOMIC DNA]</scope>
    <source>
        <strain evidence="2">FI11154</strain>
    </source>
</reference>
<accession>A0A2P9HBE7</accession>
<evidence type="ECO:0000313" key="1">
    <source>
        <dbReference type="EMBL" id="SPL61365.1"/>
    </source>
</evidence>
<gene>
    <name evidence="1" type="ORF">OHAE_4157</name>
</gene>
<organism evidence="1 2">
    <name type="scientific">Ochrobactrum soli</name>
    <dbReference type="NCBI Taxonomy" id="2448455"/>
    <lineage>
        <taxon>Bacteria</taxon>
        <taxon>Pseudomonadati</taxon>
        <taxon>Pseudomonadota</taxon>
        <taxon>Alphaproteobacteria</taxon>
        <taxon>Hyphomicrobiales</taxon>
        <taxon>Brucellaceae</taxon>
        <taxon>Brucella/Ochrobactrum group</taxon>
        <taxon>Ochrobactrum</taxon>
    </lineage>
</organism>